<feature type="region of interest" description="Disordered" evidence="1">
    <location>
        <begin position="325"/>
        <end position="394"/>
    </location>
</feature>
<dbReference type="PROSITE" id="PS51082">
    <property type="entry name" value="WH2"/>
    <property type="match status" value="1"/>
</dbReference>
<organism evidence="4 5">
    <name type="scientific">Pararge aegeria aegeria</name>
    <dbReference type="NCBI Taxonomy" id="348720"/>
    <lineage>
        <taxon>Eukaryota</taxon>
        <taxon>Metazoa</taxon>
        <taxon>Ecdysozoa</taxon>
        <taxon>Arthropoda</taxon>
        <taxon>Hexapoda</taxon>
        <taxon>Insecta</taxon>
        <taxon>Pterygota</taxon>
        <taxon>Neoptera</taxon>
        <taxon>Endopterygota</taxon>
        <taxon>Lepidoptera</taxon>
        <taxon>Glossata</taxon>
        <taxon>Ditrysia</taxon>
        <taxon>Papilionoidea</taxon>
        <taxon>Nymphalidae</taxon>
        <taxon>Satyrinae</taxon>
        <taxon>Satyrini</taxon>
        <taxon>Parargina</taxon>
        <taxon>Pararge</taxon>
    </lineage>
</organism>
<keyword evidence="5" id="KW-1185">Reference proteome</keyword>
<feature type="region of interest" description="Disordered" evidence="1">
    <location>
        <begin position="95"/>
        <end position="123"/>
    </location>
</feature>
<evidence type="ECO:0000256" key="1">
    <source>
        <dbReference type="SAM" id="MobiDB-lite"/>
    </source>
</evidence>
<feature type="domain" description="WH2" evidence="3">
    <location>
        <begin position="179"/>
        <end position="196"/>
    </location>
</feature>
<feature type="compositionally biased region" description="Basic and acidic residues" evidence="1">
    <location>
        <begin position="196"/>
        <end position="243"/>
    </location>
</feature>
<dbReference type="SMART" id="SM00246">
    <property type="entry name" value="WH2"/>
    <property type="match status" value="1"/>
</dbReference>
<accession>A0A8S4RFW2</accession>
<feature type="compositionally biased region" description="Polar residues" evidence="1">
    <location>
        <begin position="351"/>
        <end position="361"/>
    </location>
</feature>
<comment type="caution">
    <text evidence="4">The sequence shown here is derived from an EMBL/GenBank/DDBJ whole genome shotgun (WGS) entry which is preliminary data.</text>
</comment>
<feature type="region of interest" description="Disordered" evidence="1">
    <location>
        <begin position="135"/>
        <end position="283"/>
    </location>
</feature>
<dbReference type="GO" id="GO:0003779">
    <property type="term" value="F:actin binding"/>
    <property type="evidence" value="ECO:0007669"/>
    <property type="project" value="InterPro"/>
</dbReference>
<feature type="compositionally biased region" description="Low complexity" evidence="1">
    <location>
        <begin position="325"/>
        <end position="341"/>
    </location>
</feature>
<dbReference type="EMBL" id="CAKXAJ010025143">
    <property type="protein sequence ID" value="CAH2235604.1"/>
    <property type="molecule type" value="Genomic_DNA"/>
</dbReference>
<feature type="compositionally biased region" description="Basic and acidic residues" evidence="1">
    <location>
        <begin position="362"/>
        <end position="371"/>
    </location>
</feature>
<feature type="compositionally biased region" description="Basic and acidic residues" evidence="1">
    <location>
        <begin position="161"/>
        <end position="188"/>
    </location>
</feature>
<gene>
    <name evidence="4" type="primary">jg18306</name>
    <name evidence="4" type="ORF">PAEG_LOCUS13229</name>
</gene>
<evidence type="ECO:0000256" key="2">
    <source>
        <dbReference type="SAM" id="Phobius"/>
    </source>
</evidence>
<keyword evidence="2" id="KW-0812">Transmembrane</keyword>
<name>A0A8S4RFW2_9NEOP</name>
<feature type="compositionally biased region" description="Basic and acidic residues" evidence="1">
    <location>
        <begin position="95"/>
        <end position="114"/>
    </location>
</feature>
<keyword evidence="2" id="KW-0472">Membrane</keyword>
<dbReference type="AlphaFoldDB" id="A0A8S4RFW2"/>
<reference evidence="4" key="1">
    <citation type="submission" date="2022-03" db="EMBL/GenBank/DDBJ databases">
        <authorList>
            <person name="Lindestad O."/>
        </authorList>
    </citation>
    <scope>NUCLEOTIDE SEQUENCE</scope>
</reference>
<feature type="compositionally biased region" description="Polar residues" evidence="1">
    <location>
        <begin position="244"/>
        <end position="253"/>
    </location>
</feature>
<feature type="transmembrane region" description="Helical" evidence="2">
    <location>
        <begin position="32"/>
        <end position="52"/>
    </location>
</feature>
<evidence type="ECO:0000313" key="4">
    <source>
        <dbReference type="EMBL" id="CAH2235604.1"/>
    </source>
</evidence>
<dbReference type="Proteomes" id="UP000838756">
    <property type="component" value="Unassembled WGS sequence"/>
</dbReference>
<proteinExistence type="predicted"/>
<sequence length="449" mass="49128">MTEQHNGVHSDSENQKSSVAEQKKATALKYSIAILLLCTSGPVAGVCTYFIISAVLSSAAVPVSSAVIAFVSASVMLSLAAYLIYSYLSAINSEKGVDPGRKQSQDLQKAKGLEHSNTPTPSFPVMSGIPIVPLLPPPPPPLPQNAAPLPSPPPPPTASKYTEKPKNGAPKKANESKHDRSDLLEQIRKGVILKPVPKDGLKIPQKQEEESVAEKQESDVQSRNKEVHQIRKVENQKTDKEQNNSESIQQGNYMNEGLKSKVLKQRNKSGFQDEELDSLDKQDDSLCSLEESLIEPNNTSNKELKKPVKPLNLPIVLKNIMSSENPLLNSPSNNLLSNSSNVSDDEEWDTSQDSMSFQCDNIKQEKMKNRDNYPYSASSSTKPGEVEDSSNPPVAEIIKQLDQNKNKVISSKVDNGINTSKQQGTFVDSVELSKLTTQRPIQPGLLRVL</sequence>
<evidence type="ECO:0000313" key="5">
    <source>
        <dbReference type="Proteomes" id="UP000838756"/>
    </source>
</evidence>
<feature type="transmembrane region" description="Helical" evidence="2">
    <location>
        <begin position="64"/>
        <end position="85"/>
    </location>
</feature>
<keyword evidence="2" id="KW-1133">Transmembrane helix</keyword>
<protein>
    <submittedName>
        <fullName evidence="4">Jg18306 protein</fullName>
    </submittedName>
</protein>
<dbReference type="InterPro" id="IPR003124">
    <property type="entry name" value="WH2_dom"/>
</dbReference>
<dbReference type="Pfam" id="PF02205">
    <property type="entry name" value="WH2"/>
    <property type="match status" value="1"/>
</dbReference>
<feature type="compositionally biased region" description="Pro residues" evidence="1">
    <location>
        <begin position="135"/>
        <end position="157"/>
    </location>
</feature>
<evidence type="ECO:0000259" key="3">
    <source>
        <dbReference type="PROSITE" id="PS51082"/>
    </source>
</evidence>